<sequence length="150" mass="16220">MCMSPVVNVSLPGVSVRLPNNQRVASHHMYRQHHHAMAPMRAFQTYSGANQKQSTTEAIQSLLHSNLASSVVGMADRAAAQGKEQVRRLSAAAKQAASQALEHVPIHGNKLADTPPADAHMPFASNARTSSALEQASFQTNESQFRPNIQ</sequence>
<protein>
    <submittedName>
        <fullName evidence="2">Uncharacterized protein</fullName>
    </submittedName>
</protein>
<proteinExistence type="predicted"/>
<feature type="region of interest" description="Disordered" evidence="1">
    <location>
        <begin position="129"/>
        <end position="150"/>
    </location>
</feature>
<dbReference type="Proteomes" id="UP001255856">
    <property type="component" value="Unassembled WGS sequence"/>
</dbReference>
<accession>A0AAD9IPZ1</accession>
<evidence type="ECO:0000313" key="3">
    <source>
        <dbReference type="Proteomes" id="UP001255856"/>
    </source>
</evidence>
<evidence type="ECO:0000256" key="1">
    <source>
        <dbReference type="SAM" id="MobiDB-lite"/>
    </source>
</evidence>
<name>A0AAD9IPZ1_PROWI</name>
<dbReference type="AlphaFoldDB" id="A0AAD9IPZ1"/>
<evidence type="ECO:0000313" key="2">
    <source>
        <dbReference type="EMBL" id="KAK2080667.1"/>
    </source>
</evidence>
<comment type="caution">
    <text evidence="2">The sequence shown here is derived from an EMBL/GenBank/DDBJ whole genome shotgun (WGS) entry which is preliminary data.</text>
</comment>
<reference evidence="2" key="1">
    <citation type="submission" date="2021-01" db="EMBL/GenBank/DDBJ databases">
        <authorList>
            <person name="Eckstrom K.M.E."/>
        </authorList>
    </citation>
    <scope>NUCLEOTIDE SEQUENCE</scope>
    <source>
        <strain evidence="2">UVCC 0001</strain>
    </source>
</reference>
<keyword evidence="3" id="KW-1185">Reference proteome</keyword>
<organism evidence="2 3">
    <name type="scientific">Prototheca wickerhamii</name>
    <dbReference type="NCBI Taxonomy" id="3111"/>
    <lineage>
        <taxon>Eukaryota</taxon>
        <taxon>Viridiplantae</taxon>
        <taxon>Chlorophyta</taxon>
        <taxon>core chlorophytes</taxon>
        <taxon>Trebouxiophyceae</taxon>
        <taxon>Chlorellales</taxon>
        <taxon>Chlorellaceae</taxon>
        <taxon>Prototheca</taxon>
    </lineage>
</organism>
<dbReference type="EMBL" id="JASFZW010000001">
    <property type="protein sequence ID" value="KAK2080667.1"/>
    <property type="molecule type" value="Genomic_DNA"/>
</dbReference>
<gene>
    <name evidence="2" type="ORF">QBZ16_000521</name>
</gene>